<evidence type="ECO:0000256" key="28">
    <source>
        <dbReference type="ARBA" id="ARBA00023303"/>
    </source>
</evidence>
<comment type="catalytic activity">
    <reaction evidence="32">
        <text>protoporphyrinogen IX + 3 O2 = protoporphyrin IX + 3 H2O2</text>
        <dbReference type="Rhea" id="RHEA:25576"/>
        <dbReference type="ChEBI" id="CHEBI:15379"/>
        <dbReference type="ChEBI" id="CHEBI:16240"/>
        <dbReference type="ChEBI" id="CHEBI:57306"/>
        <dbReference type="ChEBI" id="CHEBI:57307"/>
        <dbReference type="EC" id="1.3.3.4"/>
    </reaction>
</comment>
<evidence type="ECO:0000256" key="29">
    <source>
        <dbReference type="ARBA" id="ARBA00031390"/>
    </source>
</evidence>
<comment type="caution">
    <text evidence="40">The sequence shown here is derived from an EMBL/GenBank/DDBJ whole genome shotgun (WGS) entry which is preliminary data.</text>
</comment>
<dbReference type="GO" id="GO:0034765">
    <property type="term" value="P:regulation of monoatomic ion transmembrane transport"/>
    <property type="evidence" value="ECO:0007669"/>
    <property type="project" value="TreeGrafter"/>
</dbReference>
<evidence type="ECO:0000256" key="34">
    <source>
        <dbReference type="SAM" id="MobiDB-lite"/>
    </source>
</evidence>
<dbReference type="InterPro" id="IPR004572">
    <property type="entry name" value="Protoporphyrinogen_oxidase"/>
</dbReference>
<dbReference type="FunFam" id="3.40.50.150:FF:000001">
    <property type="entry name" value="Fibrillarin like 1"/>
    <property type="match status" value="1"/>
</dbReference>
<organism evidence="40 41">
    <name type="scientific">Labeo rohita</name>
    <name type="common">Indian major carp</name>
    <name type="synonym">Cyprinus rohita</name>
    <dbReference type="NCBI Taxonomy" id="84645"/>
    <lineage>
        <taxon>Eukaryota</taxon>
        <taxon>Metazoa</taxon>
        <taxon>Chordata</taxon>
        <taxon>Craniata</taxon>
        <taxon>Vertebrata</taxon>
        <taxon>Euteleostomi</taxon>
        <taxon>Actinopterygii</taxon>
        <taxon>Neopterygii</taxon>
        <taxon>Teleostei</taxon>
        <taxon>Ostariophysi</taxon>
        <taxon>Cypriniformes</taxon>
        <taxon>Cyprinidae</taxon>
        <taxon>Labeoninae</taxon>
        <taxon>Labeonini</taxon>
        <taxon>Labeo</taxon>
    </lineage>
</organism>
<proteinExistence type="evidence at protein level"/>
<keyword evidence="11 33" id="KW-0633">Potassium transport</keyword>
<dbReference type="GO" id="GO:0005886">
    <property type="term" value="C:plasma membrane"/>
    <property type="evidence" value="ECO:0007669"/>
    <property type="project" value="TreeGrafter"/>
</dbReference>
<keyword evidence="12" id="KW-0698">rRNA processing</keyword>
<gene>
    <name evidence="40" type="ORF">ROHU_036117</name>
</gene>
<evidence type="ECO:0000259" key="38">
    <source>
        <dbReference type="Pfam" id="PF01593"/>
    </source>
</evidence>
<feature type="region of interest" description="Disordered" evidence="34">
    <location>
        <begin position="495"/>
        <end position="530"/>
    </location>
</feature>
<evidence type="ECO:0000256" key="11">
    <source>
        <dbReference type="ARBA" id="ARBA00022538"/>
    </source>
</evidence>
<dbReference type="SMART" id="SM01206">
    <property type="entry name" value="Fibrillarin"/>
    <property type="match status" value="1"/>
</dbReference>
<keyword evidence="36" id="KW-0732">Signal</keyword>
<keyword evidence="16" id="KW-0949">S-adenosyl-L-methionine</keyword>
<evidence type="ECO:0000256" key="20">
    <source>
        <dbReference type="ARBA" id="ARBA00022884"/>
    </source>
</evidence>
<sequence length="1499" mass="166135">MLSVLLLVFLTPLFAHGNSVVGNETEADSAVNVTSLSAGNEEEKIEEVSQFTGLSSSLDPTRTGRKFRDEDVGSGMLEDVFSPTPGTPTSSEGATTTLASPEISSESAETEHLLPHEPVSTSIVKEHSTPFMEEQDTEEETTQVPTLPPWQDAKGDVETTVFDLDHETSPTTPSPTHPPSPSPDVTVDFFDPGSSRKDLDPPSHSLHELQGRNPTSWAMPDNYDYMTSFDETVSPTTEDYPYSSTTESYDDDISTTPPSRRFPPRLPSNPVVFTIPKGATVGAGPRAPPGVVDSVNGSECRQGFVRTNGSCKSPCDLQPNYCFNGGQCYVMEGAQMFCSHPQENMENKFRESSERDVEFGEKKKQVCNIQDYMWHKGARCESVITEFQVMCIAIGASALMVLLLFMIVVCFAKKLHVLKTENNKLRKRSSKYRPSSEHHNDNFSLSTIAEGSHPNVRKLCDTPPNLPHARALAYYDNIICQKTMSRYTWECKTKEEPDCEDDPNTQNKLEDPVKAPPPKEDESLNIQNSLTPKHENHKVLGEENSSEGQMAVDVELHLPKKAKILPKSNPLVHYDVFLYKVAKSPANARVKHRIVLLERSGRCGGWLSSIRRDDGAVFEQGPRGVRPAGAVGQNTLNMVSELGLESEVLPVPKDHVASKNRFLYVKGQLHKMPSGLGGVVRTIPPFSKPIILSVLKEIRIRKGTEEDESVHAFVSRRLGSELADIAIDSLCRGVFAGDCRQLSVRSCFPPLYEAERSWGSIVLGMLMGSGGGPKVAPSDLAKRASKESWTQWSLKRGMQAFPEALEDTLKRRERVELHHHAKVKSLNMNSGGWEIKLDDGISLKADHVISTLPASELASVLPPAAQPLSDQLRSIATITVAVVNLEYEGFILPATGFGHLVPSSEDPGLLGVVYDSVPFPQHNRSGGTTTRLTNCIPQYHLGHWKRLGSVSSRVQVKDVSAGQCFMGSLQLFTTGLLINMFHSQIPTDRTMVVGGGDAYDPAGGPMRRRRQRYVEKDGKCNVHHGNVRETYRYLTDIFTTLVDLKWRFNLLVFTLVYTTTWVFFGFIWWLIAYTRGDLDHTDDNEWTPCVNNLNGFVSAFLFSIETETTIGYGYRVITDKCPEGIILLLVQAILGSIVNAFMVGCMFVKISQPKKRAETLMFSNTAVISMRDSKLCLMFRVGDLRNSHIVEASIRAKLIRSKQTKEGEFIPLNQTDINVGFDTGDDRLFLVSPLIICHEINKNSPFWDISQEQLAREEFEIVVILEGMVEATGVFICRGKEDALVTKNMVIGESVYGEKRISVEEGETKIEYRAWNPFRSKLAAAILGGVDQIHIKPGAKVMYLGAASGTTVSHVSDIVGPEGLVYAVEFSHRSGRDLLNVAKKRTNIIPIIEDARHPHKYRMLVGMVDVIFADVAQPDQTRIVALNAHNFLKNGGHFVISIKANCIDSTAAPEAVFASEVKKMSAENMKPQEQLTLEPYERDHAVVVGIYRPPPKQKK</sequence>
<dbReference type="GO" id="GO:0006782">
    <property type="term" value="P:protoporphyrinogen IX biosynthetic process"/>
    <property type="evidence" value="ECO:0007669"/>
    <property type="project" value="UniProtKB-UniPathway"/>
</dbReference>
<evidence type="ECO:0000256" key="18">
    <source>
        <dbReference type="ARBA" id="ARBA00022827"/>
    </source>
</evidence>
<dbReference type="GO" id="GO:0005730">
    <property type="term" value="C:nucleolus"/>
    <property type="evidence" value="ECO:0007669"/>
    <property type="project" value="UniProtKB-SubCell"/>
</dbReference>
<evidence type="ECO:0000256" key="31">
    <source>
        <dbReference type="ARBA" id="ARBA00034430"/>
    </source>
</evidence>
<evidence type="ECO:0000313" key="41">
    <source>
        <dbReference type="Proteomes" id="UP000290572"/>
    </source>
</evidence>
<dbReference type="GO" id="GO:0006364">
    <property type="term" value="P:rRNA processing"/>
    <property type="evidence" value="ECO:0007669"/>
    <property type="project" value="UniProtKB-KW"/>
</dbReference>
<evidence type="ECO:0000256" key="4">
    <source>
        <dbReference type="ARBA" id="ARBA00005073"/>
    </source>
</evidence>
<evidence type="ECO:0000259" key="39">
    <source>
        <dbReference type="Pfam" id="PF06567"/>
    </source>
</evidence>
<dbReference type="GO" id="GO:1990573">
    <property type="term" value="P:potassium ion import across plasma membrane"/>
    <property type="evidence" value="ECO:0007669"/>
    <property type="project" value="TreeGrafter"/>
</dbReference>
<evidence type="ECO:0000256" key="36">
    <source>
        <dbReference type="SAM" id="SignalP"/>
    </source>
</evidence>
<feature type="compositionally biased region" description="Polar residues" evidence="34">
    <location>
        <begin position="232"/>
        <end position="247"/>
    </location>
</feature>
<dbReference type="Pfam" id="PF06567">
    <property type="entry name" value="Neural_ProG_Cyt"/>
    <property type="match status" value="1"/>
</dbReference>
<dbReference type="UniPathway" id="UPA00251">
    <property type="reaction ID" value="UER00324"/>
</dbReference>
<dbReference type="EMBL" id="QBIY01011397">
    <property type="protein sequence ID" value="RXN32324.1"/>
    <property type="molecule type" value="Genomic_DNA"/>
</dbReference>
<keyword evidence="27" id="KW-0687">Ribonucleoprotein</keyword>
<evidence type="ECO:0007829" key="42">
    <source>
        <dbReference type="PeptideAtlas" id="A0A498NKU3"/>
    </source>
</evidence>
<dbReference type="GO" id="GO:1990904">
    <property type="term" value="C:ribonucleoprotein complex"/>
    <property type="evidence" value="ECO:0007669"/>
    <property type="project" value="UniProtKB-KW"/>
</dbReference>
<evidence type="ECO:0000256" key="7">
    <source>
        <dbReference type="ARBA" id="ARBA00010632"/>
    </source>
</evidence>
<keyword evidence="10 33" id="KW-0813">Transport</keyword>
<dbReference type="PROSITE" id="PS00566">
    <property type="entry name" value="FIBRILLARIN"/>
    <property type="match status" value="1"/>
</dbReference>
<feature type="transmembrane region" description="Helical" evidence="35">
    <location>
        <begin position="1125"/>
        <end position="1148"/>
    </location>
</feature>
<evidence type="ECO:0000256" key="24">
    <source>
        <dbReference type="ARBA" id="ARBA00023136"/>
    </source>
</evidence>
<dbReference type="STRING" id="84645.A0A498NKU3"/>
<keyword evidence="41" id="KW-1185">Reference proteome</keyword>
<feature type="domain" description="Potassium channel inwardly rectifying transmembrane" evidence="37">
    <location>
        <begin position="1014"/>
        <end position="1153"/>
    </location>
</feature>
<feature type="transmembrane region" description="Helical" evidence="35">
    <location>
        <begin position="1050"/>
        <end position="1071"/>
    </location>
</feature>
<dbReference type="SUPFAM" id="SSF51905">
    <property type="entry name" value="FAD/NAD(P)-binding domain"/>
    <property type="match status" value="1"/>
</dbReference>
<dbReference type="InterPro" id="IPR016449">
    <property type="entry name" value="K_chnl_inward-rec_Kir"/>
</dbReference>
<dbReference type="Pfam" id="PF01007">
    <property type="entry name" value="IRK"/>
    <property type="match status" value="1"/>
</dbReference>
<dbReference type="SUPFAM" id="SSF81324">
    <property type="entry name" value="Voltage-gated potassium channels"/>
    <property type="match status" value="1"/>
</dbReference>
<dbReference type="InterPro" id="IPR036188">
    <property type="entry name" value="FAD/NAD-bd_sf"/>
</dbReference>
<evidence type="ECO:0000256" key="13">
    <source>
        <dbReference type="ARBA" id="ARBA00022603"/>
    </source>
</evidence>
<evidence type="ECO:0000256" key="21">
    <source>
        <dbReference type="ARBA" id="ARBA00022958"/>
    </source>
</evidence>
<feature type="compositionally biased region" description="Basic and acidic residues" evidence="34">
    <location>
        <begin position="194"/>
        <end position="210"/>
    </location>
</feature>
<evidence type="ECO:0000256" key="9">
    <source>
        <dbReference type="ARBA" id="ARBA00015495"/>
    </source>
</evidence>
<dbReference type="FunFam" id="3.30.200.20:FF:000056">
    <property type="entry name" value="Fibrillarin like 1"/>
    <property type="match status" value="1"/>
</dbReference>
<keyword evidence="19 33" id="KW-0851">Voltage-gated channel</keyword>
<dbReference type="SUPFAM" id="SSF54373">
    <property type="entry name" value="FAD-linked reductases, C-terminal domain"/>
    <property type="match status" value="1"/>
</dbReference>
<keyword evidence="14" id="KW-0285">Flavoprotein</keyword>
<dbReference type="Pfam" id="PF01593">
    <property type="entry name" value="Amino_oxidase"/>
    <property type="match status" value="1"/>
</dbReference>
<keyword evidence="22 35" id="KW-1133">Transmembrane helix</keyword>
<feature type="region of interest" description="Disordered" evidence="34">
    <location>
        <begin position="426"/>
        <end position="448"/>
    </location>
</feature>
<feature type="region of interest" description="Disordered" evidence="34">
    <location>
        <begin position="165"/>
        <end position="219"/>
    </location>
</feature>
<dbReference type="Gene3D" id="3.40.50.150">
    <property type="entry name" value="Vaccinia Virus protein VP39"/>
    <property type="match status" value="1"/>
</dbReference>
<comment type="similarity">
    <text evidence="5">Belongs to the inward rectifier-type potassium channel (TC 1.A.2.1) family. KCNJ3 subfamily.</text>
</comment>
<comment type="function">
    <text evidence="1">Catalyzes the 6-electron oxidation of protoporphyrinogen-IX to form protoporphyrin-IX.</text>
</comment>
<dbReference type="NCBIfam" id="TIGR00562">
    <property type="entry name" value="proto_IX_ox"/>
    <property type="match status" value="1"/>
</dbReference>
<comment type="pathway">
    <text evidence="4">Porphyrin-containing compound metabolism; protoporphyrin-IX biosynthesis; protoporphyrin-IX from protoporphyrinogen-IX: step 1/1.</text>
</comment>
<dbReference type="InterPro" id="IPR009505">
    <property type="entry name" value="Neural_ProG_Cyt"/>
</dbReference>
<feature type="transmembrane region" description="Helical" evidence="35">
    <location>
        <begin position="387"/>
        <end position="412"/>
    </location>
</feature>
<dbReference type="InterPro" id="IPR029063">
    <property type="entry name" value="SAM-dependent_MTases_sf"/>
</dbReference>
<dbReference type="HAMAP" id="MF_00351">
    <property type="entry name" value="RNA_methyltransf_FlpA"/>
    <property type="match status" value="1"/>
</dbReference>
<evidence type="ECO:0000256" key="25">
    <source>
        <dbReference type="ARBA" id="ARBA00023242"/>
    </source>
</evidence>
<keyword evidence="13" id="KW-0489">Methyltransferase</keyword>
<evidence type="ECO:0000256" key="23">
    <source>
        <dbReference type="ARBA" id="ARBA00023065"/>
    </source>
</evidence>
<keyword evidence="20" id="KW-0694">RNA-binding</keyword>
<dbReference type="GO" id="GO:0004729">
    <property type="term" value="F:oxygen-dependent protoporphyrinogen oxidase activity"/>
    <property type="evidence" value="ECO:0007669"/>
    <property type="project" value="UniProtKB-EC"/>
</dbReference>
<evidence type="ECO:0000256" key="27">
    <source>
        <dbReference type="ARBA" id="ARBA00023274"/>
    </source>
</evidence>
<dbReference type="PANTHER" id="PTHR11767">
    <property type="entry name" value="INWARD RECTIFIER POTASSIUM CHANNEL"/>
    <property type="match status" value="1"/>
</dbReference>
<keyword evidence="42" id="KW-1267">Proteomics identification</keyword>
<dbReference type="Gene3D" id="1.10.287.70">
    <property type="match status" value="1"/>
</dbReference>
<dbReference type="FunFam" id="1.10.287.70:FF:000019">
    <property type="entry name" value="G protein-activated inward rectifier potassium channel 1"/>
    <property type="match status" value="1"/>
</dbReference>
<evidence type="ECO:0000256" key="26">
    <source>
        <dbReference type="ARBA" id="ARBA00023244"/>
    </source>
</evidence>
<feature type="compositionally biased region" description="Pro residues" evidence="34">
    <location>
        <begin position="172"/>
        <end position="182"/>
    </location>
</feature>
<feature type="domain" description="Amine oxidase" evidence="38">
    <location>
        <begin position="592"/>
        <end position="947"/>
    </location>
</feature>
<dbReference type="InterPro" id="IPR002937">
    <property type="entry name" value="Amino_oxidase"/>
</dbReference>
<feature type="compositionally biased region" description="Polar residues" evidence="34">
    <location>
        <begin position="87"/>
        <end position="107"/>
    </location>
</feature>
<keyword evidence="25" id="KW-0539">Nucleus</keyword>
<evidence type="ECO:0000256" key="30">
    <source>
        <dbReference type="ARBA" id="ARBA00032145"/>
    </source>
</evidence>
<keyword evidence="15" id="KW-0808">Transferase</keyword>
<evidence type="ECO:0000256" key="17">
    <source>
        <dbReference type="ARBA" id="ARBA00022692"/>
    </source>
</evidence>
<dbReference type="InterPro" id="IPR020813">
    <property type="entry name" value="Fibrillarin_CS"/>
</dbReference>
<evidence type="ECO:0000256" key="8">
    <source>
        <dbReference type="ARBA" id="ARBA00012867"/>
    </source>
</evidence>
<evidence type="ECO:0000256" key="22">
    <source>
        <dbReference type="ARBA" id="ARBA00022989"/>
    </source>
</evidence>
<comment type="similarity">
    <text evidence="6">Belongs to the protoporphyrinogen/coproporphyrinogen oxidase family. Protoporphyrinogen oxidase subfamily.</text>
</comment>
<dbReference type="PANTHER" id="PTHR11767:SF106">
    <property type="entry name" value="G PROTEIN-ACTIVATED INWARD RECTIFIER POTASSIUM CHANNEL 4-LIKE"/>
    <property type="match status" value="1"/>
</dbReference>
<evidence type="ECO:0000256" key="5">
    <source>
        <dbReference type="ARBA" id="ARBA00009002"/>
    </source>
</evidence>
<dbReference type="InterPro" id="IPR040445">
    <property type="entry name" value="Kir_TM"/>
</dbReference>
<feature type="chain" id="PRO_5019805238" description="G protein-activated inward rectifier potassium channel 1" evidence="36">
    <location>
        <begin position="18"/>
        <end position="1499"/>
    </location>
</feature>
<evidence type="ECO:0000256" key="35">
    <source>
        <dbReference type="SAM" id="Phobius"/>
    </source>
</evidence>
<feature type="signal peptide" evidence="36">
    <location>
        <begin position="1"/>
        <end position="17"/>
    </location>
</feature>
<keyword evidence="21 33" id="KW-0630">Potassium</keyword>
<dbReference type="GO" id="GO:0007399">
    <property type="term" value="P:nervous system development"/>
    <property type="evidence" value="ECO:0007669"/>
    <property type="project" value="UniProtKB-ARBA"/>
</dbReference>
<keyword evidence="28 33" id="KW-0407">Ion channel</keyword>
<evidence type="ECO:0000259" key="37">
    <source>
        <dbReference type="Pfam" id="PF01007"/>
    </source>
</evidence>
<dbReference type="InterPro" id="IPR013518">
    <property type="entry name" value="K_chnl_inward-rec_Kir_cyto"/>
</dbReference>
<evidence type="ECO:0000313" key="40">
    <source>
        <dbReference type="EMBL" id="RXN32324.1"/>
    </source>
</evidence>
<dbReference type="PRINTS" id="PR00052">
    <property type="entry name" value="FIBRILLARIN"/>
</dbReference>
<keyword evidence="23 33" id="KW-0406">Ion transport</keyword>
<reference evidence="40 41" key="1">
    <citation type="submission" date="2018-03" db="EMBL/GenBank/DDBJ databases">
        <title>Draft genome sequence of Rohu Carp (Labeo rohita).</title>
        <authorList>
            <person name="Das P."/>
            <person name="Kushwaha B."/>
            <person name="Joshi C.G."/>
            <person name="Kumar D."/>
            <person name="Nagpure N.S."/>
            <person name="Sahoo L."/>
            <person name="Das S.P."/>
            <person name="Bit A."/>
            <person name="Patnaik S."/>
            <person name="Meher P.K."/>
            <person name="Jayasankar P."/>
            <person name="Koringa P.G."/>
            <person name="Patel N.V."/>
            <person name="Hinsu A.T."/>
            <person name="Kumar R."/>
            <person name="Pandey M."/>
            <person name="Agarwal S."/>
            <person name="Srivastava S."/>
            <person name="Singh M."/>
            <person name="Iquebal M.A."/>
            <person name="Jaiswal S."/>
            <person name="Angadi U.B."/>
            <person name="Kumar N."/>
            <person name="Raza M."/>
            <person name="Shah T.M."/>
            <person name="Rai A."/>
            <person name="Jena J.K."/>
        </authorList>
    </citation>
    <scope>NUCLEOTIDE SEQUENCE [LARGE SCALE GENOMIC DNA]</scope>
    <source>
        <strain evidence="40">DASCIFA01</strain>
        <tissue evidence="40">Testis</tissue>
    </source>
</reference>
<accession>A0A498NKU3</accession>
<name>A0A498NKU3_LABRO</name>
<dbReference type="Gene3D" id="2.60.40.1400">
    <property type="entry name" value="G protein-activated inward rectifier potassium channel 1"/>
    <property type="match status" value="1"/>
</dbReference>
<dbReference type="InterPro" id="IPR014756">
    <property type="entry name" value="Ig_E-set"/>
</dbReference>
<evidence type="ECO:0000256" key="1">
    <source>
        <dbReference type="ARBA" id="ARBA00002600"/>
    </source>
</evidence>
<comment type="similarity">
    <text evidence="7">Belongs to the methyltransferase superfamily. Fibrillarin family.</text>
</comment>
<feature type="domain" description="Neural chondroitin sulphate proteoglycan cytoplasmic" evidence="39">
    <location>
        <begin position="415"/>
        <end position="547"/>
    </location>
</feature>
<dbReference type="GO" id="GO:0003723">
    <property type="term" value="F:RNA binding"/>
    <property type="evidence" value="ECO:0007669"/>
    <property type="project" value="UniProtKB-KW"/>
</dbReference>
<keyword evidence="18" id="KW-0274">FAD</keyword>
<dbReference type="GO" id="GO:0008168">
    <property type="term" value="F:methyltransferase activity"/>
    <property type="evidence" value="ECO:0007669"/>
    <property type="project" value="UniProtKB-KW"/>
</dbReference>
<dbReference type="GO" id="GO:0032259">
    <property type="term" value="P:methylation"/>
    <property type="evidence" value="ECO:0007669"/>
    <property type="project" value="UniProtKB-KW"/>
</dbReference>
<dbReference type="SUPFAM" id="SSF81296">
    <property type="entry name" value="E set domains"/>
    <property type="match status" value="1"/>
</dbReference>
<dbReference type="EC" id="1.3.3.4" evidence="8"/>
<dbReference type="Pfam" id="PF01269">
    <property type="entry name" value="Fibrillarin"/>
    <property type="match status" value="1"/>
</dbReference>
<evidence type="ECO:0000256" key="12">
    <source>
        <dbReference type="ARBA" id="ARBA00022552"/>
    </source>
</evidence>
<protein>
    <recommendedName>
        <fullName evidence="9">G protein-activated inward rectifier potassium channel 1</fullName>
        <ecNumber evidence="8">1.3.3.4</ecNumber>
    </recommendedName>
    <alternativeName>
        <fullName evidence="30">Inward rectifier K(+) channel Kir3.1</fullName>
    </alternativeName>
    <alternativeName>
        <fullName evidence="29">Potassium channel, inwardly rectifying subfamily J member 3</fullName>
    </alternativeName>
</protein>
<keyword evidence="17 33" id="KW-0812">Transmembrane</keyword>
<feature type="region of interest" description="Disordered" evidence="34">
    <location>
        <begin position="75"/>
        <end position="153"/>
    </location>
</feature>
<comment type="catalytic activity">
    <reaction evidence="31">
        <text>K(+)(in) = K(+)(out)</text>
        <dbReference type="Rhea" id="RHEA:29463"/>
        <dbReference type="ChEBI" id="CHEBI:29103"/>
    </reaction>
</comment>
<dbReference type="GO" id="GO:0034702">
    <property type="term" value="C:monoatomic ion channel complex"/>
    <property type="evidence" value="ECO:0007669"/>
    <property type="project" value="UniProtKB-KW"/>
</dbReference>
<evidence type="ECO:0000256" key="16">
    <source>
        <dbReference type="ARBA" id="ARBA00022691"/>
    </source>
</evidence>
<dbReference type="Proteomes" id="UP000290572">
    <property type="component" value="Unassembled WGS sequence"/>
</dbReference>
<dbReference type="SUPFAM" id="SSF53335">
    <property type="entry name" value="S-adenosyl-L-methionine-dependent methyltransferases"/>
    <property type="match status" value="1"/>
</dbReference>
<comment type="subcellular location">
    <subcellularLocation>
        <location evidence="2 33">Membrane</location>
        <topology evidence="2 33">Multi-pass membrane protein</topology>
    </subcellularLocation>
    <subcellularLocation>
        <location evidence="3">Nucleus</location>
        <location evidence="3">Nucleolus</location>
    </subcellularLocation>
</comment>
<dbReference type="InterPro" id="IPR000692">
    <property type="entry name" value="Fibrillarin"/>
</dbReference>
<dbReference type="FunFam" id="2.60.40.1400:FF:000006">
    <property type="entry name" value="G protein-activated inward rectifier potassium channel 1"/>
    <property type="match status" value="1"/>
</dbReference>
<evidence type="ECO:0000256" key="15">
    <source>
        <dbReference type="ARBA" id="ARBA00022679"/>
    </source>
</evidence>
<evidence type="ECO:0000256" key="2">
    <source>
        <dbReference type="ARBA" id="ARBA00004141"/>
    </source>
</evidence>
<feature type="region of interest" description="Disordered" evidence="34">
    <location>
        <begin position="232"/>
        <end position="268"/>
    </location>
</feature>
<evidence type="ECO:0000256" key="3">
    <source>
        <dbReference type="ARBA" id="ARBA00004604"/>
    </source>
</evidence>
<evidence type="ECO:0000256" key="10">
    <source>
        <dbReference type="ARBA" id="ARBA00022448"/>
    </source>
</evidence>
<evidence type="ECO:0000256" key="32">
    <source>
        <dbReference type="ARBA" id="ARBA00047554"/>
    </source>
</evidence>
<evidence type="ECO:0000256" key="19">
    <source>
        <dbReference type="ARBA" id="ARBA00022882"/>
    </source>
</evidence>
<keyword evidence="24 35" id="KW-0472">Membrane</keyword>
<feature type="compositionally biased region" description="Basic and acidic residues" evidence="34">
    <location>
        <begin position="508"/>
        <end position="522"/>
    </location>
</feature>
<dbReference type="NCBIfam" id="NF003276">
    <property type="entry name" value="PRK04266.1-2"/>
    <property type="match status" value="1"/>
</dbReference>
<evidence type="ECO:0000256" key="33">
    <source>
        <dbReference type="RuleBase" id="RU003822"/>
    </source>
</evidence>
<evidence type="ECO:0000256" key="14">
    <source>
        <dbReference type="ARBA" id="ARBA00022630"/>
    </source>
</evidence>
<evidence type="ECO:0000256" key="6">
    <source>
        <dbReference type="ARBA" id="ARBA00010551"/>
    </source>
</evidence>
<dbReference type="GO" id="GO:0005242">
    <property type="term" value="F:inward rectifier potassium channel activity"/>
    <property type="evidence" value="ECO:0007669"/>
    <property type="project" value="InterPro"/>
</dbReference>
<keyword evidence="26" id="KW-0627">Porphyrin biosynthesis</keyword>
<dbReference type="Gene3D" id="3.50.50.60">
    <property type="entry name" value="FAD/NAD(P)-binding domain"/>
    <property type="match status" value="1"/>
</dbReference>